<dbReference type="InterPro" id="IPR036188">
    <property type="entry name" value="FAD/NAD-bd_sf"/>
</dbReference>
<evidence type="ECO:0000256" key="2">
    <source>
        <dbReference type="ARBA" id="ARBA00004749"/>
    </source>
</evidence>
<dbReference type="Gene3D" id="3.50.50.60">
    <property type="entry name" value="FAD/NAD(P)-binding domain"/>
    <property type="match status" value="2"/>
</dbReference>
<dbReference type="RefSeq" id="WP_115305932.1">
    <property type="nucleotide sequence ID" value="NZ_UHIC01000001.1"/>
</dbReference>
<evidence type="ECO:0000256" key="7">
    <source>
        <dbReference type="ARBA" id="ARBA00023033"/>
    </source>
</evidence>
<comment type="cofactor">
    <cofactor evidence="1">
        <name>FAD</name>
        <dbReference type="ChEBI" id="CHEBI:57692"/>
    </cofactor>
</comment>
<keyword evidence="5" id="KW-0274">FAD</keyword>
<feature type="domain" description="FAD-binding" evidence="8">
    <location>
        <begin position="4"/>
        <end position="340"/>
    </location>
</feature>
<dbReference type="PRINTS" id="PR00420">
    <property type="entry name" value="RNGMNOXGNASE"/>
</dbReference>
<dbReference type="InterPro" id="IPR051205">
    <property type="entry name" value="UbiH/COQ6_monooxygenase"/>
</dbReference>
<dbReference type="Pfam" id="PF01494">
    <property type="entry name" value="FAD_binding_3"/>
    <property type="match status" value="1"/>
</dbReference>
<keyword evidence="6 9" id="KW-0560">Oxidoreductase</keyword>
<proteinExistence type="inferred from homology"/>
<evidence type="ECO:0000256" key="5">
    <source>
        <dbReference type="ARBA" id="ARBA00022827"/>
    </source>
</evidence>
<dbReference type="UniPathway" id="UPA00232"/>
<evidence type="ECO:0000256" key="1">
    <source>
        <dbReference type="ARBA" id="ARBA00001974"/>
    </source>
</evidence>
<organism evidence="9 10">
    <name type="scientific">Suttonella ornithocola</name>
    <dbReference type="NCBI Taxonomy" id="279832"/>
    <lineage>
        <taxon>Bacteria</taxon>
        <taxon>Pseudomonadati</taxon>
        <taxon>Pseudomonadota</taxon>
        <taxon>Gammaproteobacteria</taxon>
        <taxon>Cardiobacteriales</taxon>
        <taxon>Cardiobacteriaceae</taxon>
        <taxon>Suttonella</taxon>
    </lineage>
</organism>
<dbReference type="Proteomes" id="UP000254601">
    <property type="component" value="Unassembled WGS sequence"/>
</dbReference>
<gene>
    <name evidence="9" type="primary">ubiH</name>
    <name evidence="9" type="ORF">NCTC13337_00961</name>
</gene>
<dbReference type="GO" id="GO:0071949">
    <property type="term" value="F:FAD binding"/>
    <property type="evidence" value="ECO:0007669"/>
    <property type="project" value="InterPro"/>
</dbReference>
<evidence type="ECO:0000256" key="6">
    <source>
        <dbReference type="ARBA" id="ARBA00023002"/>
    </source>
</evidence>
<dbReference type="EC" id="1.14.13.-" evidence="9"/>
<dbReference type="SUPFAM" id="SSF51905">
    <property type="entry name" value="FAD/NAD(P)-binding domain"/>
    <property type="match status" value="1"/>
</dbReference>
<keyword evidence="10" id="KW-1185">Reference proteome</keyword>
<dbReference type="PANTHER" id="PTHR43876">
    <property type="entry name" value="UBIQUINONE BIOSYNTHESIS MONOOXYGENASE COQ6, MITOCHONDRIAL"/>
    <property type="match status" value="1"/>
</dbReference>
<dbReference type="GO" id="GO:0004497">
    <property type="term" value="F:monooxygenase activity"/>
    <property type="evidence" value="ECO:0007669"/>
    <property type="project" value="UniProtKB-KW"/>
</dbReference>
<dbReference type="NCBIfam" id="TIGR01988">
    <property type="entry name" value="Ubi-OHases"/>
    <property type="match status" value="1"/>
</dbReference>
<dbReference type="OrthoDB" id="9769565at2"/>
<evidence type="ECO:0000256" key="3">
    <source>
        <dbReference type="ARBA" id="ARBA00005349"/>
    </source>
</evidence>
<dbReference type="AlphaFoldDB" id="A0A380MU24"/>
<evidence type="ECO:0000313" key="10">
    <source>
        <dbReference type="Proteomes" id="UP000254601"/>
    </source>
</evidence>
<dbReference type="EMBL" id="UHIC01000001">
    <property type="protein sequence ID" value="SUO94847.1"/>
    <property type="molecule type" value="Genomic_DNA"/>
</dbReference>
<dbReference type="NCBIfam" id="NF006593">
    <property type="entry name" value="PRK09126.1"/>
    <property type="match status" value="1"/>
</dbReference>
<dbReference type="GO" id="GO:0016705">
    <property type="term" value="F:oxidoreductase activity, acting on paired donors, with incorporation or reduction of molecular oxygen"/>
    <property type="evidence" value="ECO:0007669"/>
    <property type="project" value="InterPro"/>
</dbReference>
<sequence length="393" mass="43733">MHSDIIIVGAGPSGLSLCCSLADSELSITIIDPHTNEELASPPFDGREIALTHPSKQILEDLDIWQRFPAEEIYPLREAKVVNGQSDYQLHFALPPTDSKRRPIDTLGYLVSNHLIRKAAYDAAQTQNNIRWLLGHKVVSATSNHQKASVTLDNGETLTASLLVAADSRLSFVRRQMGIVCEMHDFGRTVLVFRLEHEISNDHTAFECFFYGSTLALLPLTDYMTNCVITIDTRKLHTLTKLSPEGLAEYVEKQVNHRFGKMTLVSEVCDYPLMGTHARQFYANRCALIGDAACGMHPVTAHGFNLGLKSQDILARLIMRQAGQGKDIGASSLLVEYSRKHRKNTLPLYLGTNIIVGLFTRESAPAKFLRDSVLRISNRLPPLKTLITRQLTG</sequence>
<dbReference type="InterPro" id="IPR010971">
    <property type="entry name" value="UbiH/COQ6"/>
</dbReference>
<evidence type="ECO:0000259" key="8">
    <source>
        <dbReference type="Pfam" id="PF01494"/>
    </source>
</evidence>
<keyword evidence="7" id="KW-0503">Monooxygenase</keyword>
<comment type="similarity">
    <text evidence="3">Belongs to the UbiH/COQ6 family.</text>
</comment>
<reference evidence="9 10" key="1">
    <citation type="submission" date="2018-06" db="EMBL/GenBank/DDBJ databases">
        <authorList>
            <consortium name="Pathogen Informatics"/>
            <person name="Doyle S."/>
        </authorList>
    </citation>
    <scope>NUCLEOTIDE SEQUENCE [LARGE SCALE GENOMIC DNA]</scope>
    <source>
        <strain evidence="9 10">NCTC13337</strain>
    </source>
</reference>
<comment type="pathway">
    <text evidence="2">Cofactor biosynthesis; ubiquinone biosynthesis.</text>
</comment>
<protein>
    <submittedName>
        <fullName evidence="9">2-octaprenyl-6-methoxyphenol hydroxylase</fullName>
        <ecNumber evidence="9">1.14.13.-</ecNumber>
    </submittedName>
</protein>
<dbReference type="PANTHER" id="PTHR43876:SF25">
    <property type="entry name" value="MONOOXYGENASE NMA2164"/>
    <property type="match status" value="1"/>
</dbReference>
<name>A0A380MU24_9GAMM</name>
<dbReference type="InterPro" id="IPR002938">
    <property type="entry name" value="FAD-bd"/>
</dbReference>
<accession>A0A380MU24</accession>
<evidence type="ECO:0000256" key="4">
    <source>
        <dbReference type="ARBA" id="ARBA00022630"/>
    </source>
</evidence>
<keyword evidence="4" id="KW-0285">Flavoprotein</keyword>
<dbReference type="GO" id="GO:0006744">
    <property type="term" value="P:ubiquinone biosynthetic process"/>
    <property type="evidence" value="ECO:0007669"/>
    <property type="project" value="UniProtKB-UniPathway"/>
</dbReference>
<evidence type="ECO:0000313" key="9">
    <source>
        <dbReference type="EMBL" id="SUO94847.1"/>
    </source>
</evidence>